<name>A0ABW1N7X3_9ACTN</name>
<accession>A0ABW1N7X3</accession>
<dbReference type="RefSeq" id="WP_380745867.1">
    <property type="nucleotide sequence ID" value="NZ_JBHSRF010000001.1"/>
</dbReference>
<evidence type="ECO:0000256" key="1">
    <source>
        <dbReference type="SAM" id="MobiDB-lite"/>
    </source>
</evidence>
<reference evidence="3" key="1">
    <citation type="journal article" date="2019" name="Int. J. Syst. Evol. Microbiol.">
        <title>The Global Catalogue of Microorganisms (GCM) 10K type strain sequencing project: providing services to taxonomists for standard genome sequencing and annotation.</title>
        <authorList>
            <consortium name="The Broad Institute Genomics Platform"/>
            <consortium name="The Broad Institute Genome Sequencing Center for Infectious Disease"/>
            <person name="Wu L."/>
            <person name="Ma J."/>
        </authorList>
    </citation>
    <scope>NUCLEOTIDE SEQUENCE [LARGE SCALE GENOMIC DNA]</scope>
    <source>
        <strain evidence="3">JCM 30346</strain>
    </source>
</reference>
<comment type="caution">
    <text evidence="2">The sequence shown here is derived from an EMBL/GenBank/DDBJ whole genome shotgun (WGS) entry which is preliminary data.</text>
</comment>
<sequence length="93" mass="10285">MRWRFDACQVDTSLSESDAQAPGGAGSALRRDTPKEFDWNDVVDRAAQLRVCCQQWEPPFQCSLDEQGVEKTKGVIDGQASSSLDPIHIADMD</sequence>
<organism evidence="2 3">
    <name type="scientific">Sphaerisporangium aureirubrum</name>
    <dbReference type="NCBI Taxonomy" id="1544736"/>
    <lineage>
        <taxon>Bacteria</taxon>
        <taxon>Bacillati</taxon>
        <taxon>Actinomycetota</taxon>
        <taxon>Actinomycetes</taxon>
        <taxon>Streptosporangiales</taxon>
        <taxon>Streptosporangiaceae</taxon>
        <taxon>Sphaerisporangium</taxon>
    </lineage>
</organism>
<dbReference type="Proteomes" id="UP001596137">
    <property type="component" value="Unassembled WGS sequence"/>
</dbReference>
<proteinExistence type="predicted"/>
<gene>
    <name evidence="2" type="ORF">ACFP1K_00525</name>
</gene>
<dbReference type="EMBL" id="JBHSRF010000001">
    <property type="protein sequence ID" value="MFC6079629.1"/>
    <property type="molecule type" value="Genomic_DNA"/>
</dbReference>
<evidence type="ECO:0000313" key="2">
    <source>
        <dbReference type="EMBL" id="MFC6079629.1"/>
    </source>
</evidence>
<protein>
    <submittedName>
        <fullName evidence="2">Uncharacterized protein</fullName>
    </submittedName>
</protein>
<evidence type="ECO:0000313" key="3">
    <source>
        <dbReference type="Proteomes" id="UP001596137"/>
    </source>
</evidence>
<keyword evidence="3" id="KW-1185">Reference proteome</keyword>
<feature type="region of interest" description="Disordered" evidence="1">
    <location>
        <begin position="13"/>
        <end position="33"/>
    </location>
</feature>